<feature type="non-terminal residue" evidence="1">
    <location>
        <position position="154"/>
    </location>
</feature>
<dbReference type="EMBL" id="HACM01002219">
    <property type="protein sequence ID" value="CRZ02661.1"/>
    <property type="molecule type" value="Transcribed_RNA"/>
</dbReference>
<evidence type="ECO:0000313" key="1">
    <source>
        <dbReference type="EMBL" id="CRZ02661.1"/>
    </source>
</evidence>
<proteinExistence type="predicted"/>
<organism evidence="1">
    <name type="scientific">Spongospora subterranea</name>
    <dbReference type="NCBI Taxonomy" id="70186"/>
    <lineage>
        <taxon>Eukaryota</taxon>
        <taxon>Sar</taxon>
        <taxon>Rhizaria</taxon>
        <taxon>Endomyxa</taxon>
        <taxon>Phytomyxea</taxon>
        <taxon>Plasmodiophorida</taxon>
        <taxon>Plasmodiophoridae</taxon>
        <taxon>Spongospora</taxon>
    </lineage>
</organism>
<sequence>LGLLIVATRPSRSVTTEPCHDCGEPLGSGQHNVATRIVSSTLSDAMSPSPDCVMFDGEKKQASKLPVFKYSTTRETKSLQGNSLLAFYFSTINGVDMFGESSSMNVVERHLGPGSKIDASHISIDFQQMSQEGENLDCLIKPTLIPIDSEILPS</sequence>
<dbReference type="AlphaFoldDB" id="A0A0H5QMN6"/>
<protein>
    <submittedName>
        <fullName evidence="1">Uncharacterized protein</fullName>
    </submittedName>
</protein>
<reference evidence="1" key="1">
    <citation type="submission" date="2015-04" db="EMBL/GenBank/DDBJ databases">
        <title>The genome sequence of the plant pathogenic Rhizarian Plasmodiophora brassicae reveals insights in its biotrophic life cycle and the origin of chitin synthesis.</title>
        <authorList>
            <person name="Schwelm A."/>
            <person name="Fogelqvist J."/>
            <person name="Knaust A."/>
            <person name="Julke S."/>
            <person name="Lilja T."/>
            <person name="Dhandapani V."/>
            <person name="Bonilla-Rosso G."/>
            <person name="Karlsson M."/>
            <person name="Shevchenko A."/>
            <person name="Choi S.R."/>
            <person name="Kim H.G."/>
            <person name="Park J.Y."/>
            <person name="Lim Y.P."/>
            <person name="Ludwig-Muller J."/>
            <person name="Dixelius C."/>
        </authorList>
    </citation>
    <scope>NUCLEOTIDE SEQUENCE</scope>
    <source>
        <tissue evidence="1">Potato root galls</tissue>
    </source>
</reference>
<feature type="non-terminal residue" evidence="1">
    <location>
        <position position="1"/>
    </location>
</feature>
<accession>A0A0H5QMN6</accession>
<name>A0A0H5QMN6_9EUKA</name>